<dbReference type="PANTHER" id="PTHR34184">
    <property type="entry name" value="UPF0718 PROTEIN YCGR"/>
    <property type="match status" value="1"/>
</dbReference>
<keyword evidence="4 7" id="KW-0812">Transmembrane</keyword>
<feature type="transmembrane region" description="Helical" evidence="7">
    <location>
        <begin position="255"/>
        <end position="275"/>
    </location>
</feature>
<keyword evidence="3" id="KW-1003">Cell membrane</keyword>
<proteinExistence type="inferred from homology"/>
<comment type="caution">
    <text evidence="8">The sequence shown here is derived from an EMBL/GenBank/DDBJ whole genome shotgun (WGS) entry which is preliminary data.</text>
</comment>
<evidence type="ECO:0008006" key="10">
    <source>
        <dbReference type="Google" id="ProtNLM"/>
    </source>
</evidence>
<feature type="transmembrane region" description="Helical" evidence="7">
    <location>
        <begin position="51"/>
        <end position="76"/>
    </location>
</feature>
<evidence type="ECO:0000313" key="9">
    <source>
        <dbReference type="Proteomes" id="UP000076796"/>
    </source>
</evidence>
<feature type="transmembrane region" description="Helical" evidence="7">
    <location>
        <begin position="156"/>
        <end position="178"/>
    </location>
</feature>
<evidence type="ECO:0000256" key="5">
    <source>
        <dbReference type="ARBA" id="ARBA00022989"/>
    </source>
</evidence>
<feature type="transmembrane region" description="Helical" evidence="7">
    <location>
        <begin position="124"/>
        <end position="144"/>
    </location>
</feature>
<evidence type="ECO:0000256" key="6">
    <source>
        <dbReference type="ARBA" id="ARBA00023136"/>
    </source>
</evidence>
<keyword evidence="9" id="KW-1185">Reference proteome</keyword>
<dbReference type="Pfam" id="PF03773">
    <property type="entry name" value="ArsP_1"/>
    <property type="match status" value="1"/>
</dbReference>
<dbReference type="InterPro" id="IPR005524">
    <property type="entry name" value="DUF318"/>
</dbReference>
<evidence type="ECO:0000313" key="8">
    <source>
        <dbReference type="EMBL" id="KZS48905.1"/>
    </source>
</evidence>
<feature type="transmembrane region" description="Helical" evidence="7">
    <location>
        <begin position="281"/>
        <end position="301"/>
    </location>
</feature>
<evidence type="ECO:0000256" key="7">
    <source>
        <dbReference type="SAM" id="Phobius"/>
    </source>
</evidence>
<feature type="transmembrane region" description="Helical" evidence="7">
    <location>
        <begin position="313"/>
        <end position="332"/>
    </location>
</feature>
<sequence length="337" mass="37428">MRTWLSKSGLNLAFLVIILAIIYVALFPDVISNLNMPVPDMDKIQTFKTMLISIVLEALPYILIGVFVSSFMQLFLSERWIARFCPKNPVLGFIFACTLGIIFPVCECGMIPIVRRLMVMGMPLYIGVIFILVGPIVNPIVYASTYQAFRLQPEIVYSRMGLALVVGLIIGLIVYKFVSGNPLKNLQTASHSHANDSSDGSSRNKFFSMMDHAAHEFFDMGKYLIIGSIITAAIQSFIPRELLVQLGQGELGSHLFMMAFAFILSICSTSDAFVASSFLQTFSASSIISFLVFGPMVDFKSTLMMLSVFNKRFVLFLIVLTSVTVFILSIALGQMMF</sequence>
<comment type="similarity">
    <text evidence="2">Belongs to the UPF0718 family.</text>
</comment>
<dbReference type="AlphaFoldDB" id="A0A163MBB5"/>
<evidence type="ECO:0000256" key="3">
    <source>
        <dbReference type="ARBA" id="ARBA00022475"/>
    </source>
</evidence>
<dbReference type="EMBL" id="LWMH01000001">
    <property type="protein sequence ID" value="KZS48905.1"/>
    <property type="molecule type" value="Genomic_DNA"/>
</dbReference>
<feature type="transmembrane region" description="Helical" evidence="7">
    <location>
        <begin position="88"/>
        <end position="112"/>
    </location>
</feature>
<organism evidence="8 9">
    <name type="scientific">Paenibacillus glucanolyticus</name>
    <dbReference type="NCBI Taxonomy" id="59843"/>
    <lineage>
        <taxon>Bacteria</taxon>
        <taxon>Bacillati</taxon>
        <taxon>Bacillota</taxon>
        <taxon>Bacilli</taxon>
        <taxon>Bacillales</taxon>
        <taxon>Paenibacillaceae</taxon>
        <taxon>Paenibacillus</taxon>
    </lineage>
</organism>
<dbReference type="RefSeq" id="WP_063479646.1">
    <property type="nucleotide sequence ID" value="NZ_CP147845.1"/>
</dbReference>
<keyword evidence="5 7" id="KW-1133">Transmembrane helix</keyword>
<protein>
    <recommendedName>
        <fullName evidence="10">Permease</fullName>
    </recommendedName>
</protein>
<accession>A0A163MBB5</accession>
<evidence type="ECO:0000256" key="4">
    <source>
        <dbReference type="ARBA" id="ARBA00022692"/>
    </source>
</evidence>
<evidence type="ECO:0000256" key="2">
    <source>
        <dbReference type="ARBA" id="ARBA00006386"/>
    </source>
</evidence>
<dbReference type="GO" id="GO:0005886">
    <property type="term" value="C:plasma membrane"/>
    <property type="evidence" value="ECO:0007669"/>
    <property type="project" value="UniProtKB-SubCell"/>
</dbReference>
<dbReference type="Proteomes" id="UP000076796">
    <property type="component" value="Unassembled WGS sequence"/>
</dbReference>
<keyword evidence="6 7" id="KW-0472">Membrane</keyword>
<name>A0A163MBB5_9BACL</name>
<dbReference type="PANTHER" id="PTHR34184:SF4">
    <property type="entry name" value="UPF0718 PROTEIN YCGR"/>
    <property type="match status" value="1"/>
</dbReference>
<feature type="transmembrane region" description="Helical" evidence="7">
    <location>
        <begin position="223"/>
        <end position="243"/>
    </location>
</feature>
<reference evidence="8" key="1">
    <citation type="journal article" date="2016" name="Genome Announc.">
        <title>Draft genomes of two strains of Paenibacillus glucanolyticus with capability to degrade lignocellulose.</title>
        <authorList>
            <person name="Mathews S.L."/>
            <person name="Pawlak J."/>
            <person name="Grunden A.M."/>
        </authorList>
    </citation>
    <scope>NUCLEOTIDE SEQUENCE [LARGE SCALE GENOMIC DNA]</scope>
    <source>
        <strain evidence="8">SLM1</strain>
    </source>
</reference>
<evidence type="ECO:0000256" key="1">
    <source>
        <dbReference type="ARBA" id="ARBA00004651"/>
    </source>
</evidence>
<gene>
    <name evidence="8" type="ORF">AWU65_24715</name>
</gene>
<dbReference type="InterPro" id="IPR052923">
    <property type="entry name" value="UPF0718"/>
</dbReference>
<dbReference type="GeneID" id="97555498"/>
<comment type="subcellular location">
    <subcellularLocation>
        <location evidence="1">Cell membrane</location>
        <topology evidence="1">Multi-pass membrane protein</topology>
    </subcellularLocation>
</comment>
<dbReference type="OrthoDB" id="9810876at2"/>
<feature type="transmembrane region" description="Helical" evidence="7">
    <location>
        <begin position="12"/>
        <end position="31"/>
    </location>
</feature>